<dbReference type="EMBL" id="JAJHJB010000048">
    <property type="protein sequence ID" value="MCC5468096.1"/>
    <property type="molecule type" value="Genomic_DNA"/>
</dbReference>
<proteinExistence type="predicted"/>
<organism evidence="1 2">
    <name type="scientific">Pelosinus baikalensis</name>
    <dbReference type="NCBI Taxonomy" id="2892015"/>
    <lineage>
        <taxon>Bacteria</taxon>
        <taxon>Bacillati</taxon>
        <taxon>Bacillota</taxon>
        <taxon>Negativicutes</taxon>
        <taxon>Selenomonadales</taxon>
        <taxon>Sporomusaceae</taxon>
        <taxon>Pelosinus</taxon>
    </lineage>
</organism>
<evidence type="ECO:0000313" key="1">
    <source>
        <dbReference type="EMBL" id="MCC5468096.1"/>
    </source>
</evidence>
<comment type="caution">
    <text evidence="1">The sequence shown here is derived from an EMBL/GenBank/DDBJ whole genome shotgun (WGS) entry which is preliminary data.</text>
</comment>
<gene>
    <name evidence="1" type="ORF">LMF89_22425</name>
</gene>
<sequence length="65" mass="7385">MVICDCLFSRTRKKYKNKITAADEFKPALKRAIELNKPVVIDVAMINNPVPTAGTLEHHGYLFPR</sequence>
<protein>
    <recommendedName>
        <fullName evidence="3">Thiamine pyrophosphate enzyme TPP-binding domain-containing protein</fullName>
    </recommendedName>
</protein>
<dbReference type="Proteomes" id="UP001165492">
    <property type="component" value="Unassembled WGS sequence"/>
</dbReference>
<name>A0ABS8HY46_9FIRM</name>
<keyword evidence="2" id="KW-1185">Reference proteome</keyword>
<reference evidence="1" key="1">
    <citation type="submission" date="2021-11" db="EMBL/GenBank/DDBJ databases">
        <title>Description of a new species Pelosinus isolated from the bottom sediments of Lake Baikal.</title>
        <authorList>
            <person name="Zakharyuk A."/>
        </authorList>
    </citation>
    <scope>NUCLEOTIDE SEQUENCE</scope>
    <source>
        <strain evidence="1">Bkl1</strain>
    </source>
</reference>
<accession>A0ABS8HY46</accession>
<evidence type="ECO:0000313" key="2">
    <source>
        <dbReference type="Proteomes" id="UP001165492"/>
    </source>
</evidence>
<evidence type="ECO:0008006" key="3">
    <source>
        <dbReference type="Google" id="ProtNLM"/>
    </source>
</evidence>